<dbReference type="RefSeq" id="WP_081556288.1">
    <property type="nucleotide sequence ID" value="NZ_MUKV01000025.1"/>
</dbReference>
<accession>A0A1W0CM65</accession>
<evidence type="ECO:0000313" key="2">
    <source>
        <dbReference type="Proteomes" id="UP000192721"/>
    </source>
</evidence>
<comment type="caution">
    <text evidence="1">The sequence shown here is derived from an EMBL/GenBank/DDBJ whole genome shotgun (WGS) entry which is preliminary data.</text>
</comment>
<organism evidence="1 2">
    <name type="scientific">Chromobacterium haemolyticum</name>
    <dbReference type="NCBI Taxonomy" id="394935"/>
    <lineage>
        <taxon>Bacteria</taxon>
        <taxon>Pseudomonadati</taxon>
        <taxon>Pseudomonadota</taxon>
        <taxon>Betaproteobacteria</taxon>
        <taxon>Neisseriales</taxon>
        <taxon>Chromobacteriaceae</taxon>
        <taxon>Chromobacterium</taxon>
    </lineage>
</organism>
<sequence length="92" mass="10091">MCIGQIELGTLEHCELSAVIFEGLTITTPDGRTARLAIVDEHNNIIESGEQVAREAWNVSIASYKNFLKGEGHLKVHTTPPGIRPSRPRKVA</sequence>
<gene>
    <name evidence="1" type="ORF">B0T45_17025</name>
</gene>
<reference evidence="1 2" key="1">
    <citation type="submission" date="2017-02" db="EMBL/GenBank/DDBJ databases">
        <title>Chromobacterium haemolyticum H5244.</title>
        <authorList>
            <person name="Gulvik C.A."/>
        </authorList>
    </citation>
    <scope>NUCLEOTIDE SEQUENCE [LARGE SCALE GENOMIC DNA]</scope>
    <source>
        <strain evidence="1 2">H5244</strain>
    </source>
</reference>
<protein>
    <submittedName>
        <fullName evidence="1">Uncharacterized protein</fullName>
    </submittedName>
</protein>
<dbReference type="Proteomes" id="UP000192721">
    <property type="component" value="Unassembled WGS sequence"/>
</dbReference>
<name>A0A1W0CM65_9NEIS</name>
<proteinExistence type="predicted"/>
<dbReference type="EMBL" id="MUKV01000025">
    <property type="protein sequence ID" value="OQS35907.1"/>
    <property type="molecule type" value="Genomic_DNA"/>
</dbReference>
<dbReference type="AlphaFoldDB" id="A0A1W0CM65"/>
<evidence type="ECO:0000313" key="1">
    <source>
        <dbReference type="EMBL" id="OQS35907.1"/>
    </source>
</evidence>